<accession>A0ABS7QN47</accession>
<evidence type="ECO:0000313" key="2">
    <source>
        <dbReference type="EMBL" id="MBY8884608.1"/>
    </source>
</evidence>
<dbReference type="InterPro" id="IPR051923">
    <property type="entry name" value="Glycosyl_Hydrolase_39"/>
</dbReference>
<dbReference type="PANTHER" id="PTHR12631:SF10">
    <property type="entry name" value="BETA-XYLOSIDASE-LIKE PROTEIN-RELATED"/>
    <property type="match status" value="1"/>
</dbReference>
<protein>
    <submittedName>
        <fullName evidence="2">Xylan 1,4-beta-xylosidase</fullName>
    </submittedName>
</protein>
<evidence type="ECO:0000256" key="1">
    <source>
        <dbReference type="SAM" id="Phobius"/>
    </source>
</evidence>
<dbReference type="PANTHER" id="PTHR12631">
    <property type="entry name" value="ALPHA-L-IDURONIDASE"/>
    <property type="match status" value="1"/>
</dbReference>
<gene>
    <name evidence="2" type="ORF">K7472_07085</name>
</gene>
<dbReference type="Gene3D" id="3.20.20.80">
    <property type="entry name" value="Glycosidases"/>
    <property type="match status" value="1"/>
</dbReference>
<evidence type="ECO:0000313" key="3">
    <source>
        <dbReference type="Proteomes" id="UP001198565"/>
    </source>
</evidence>
<dbReference type="Proteomes" id="UP001198565">
    <property type="component" value="Unassembled WGS sequence"/>
</dbReference>
<sequence length="468" mass="49518">MARHEGPRTGRPGPDRRRVLVASAVFVACLLCLGTLLAVFGLPGGHGDVEVTHGTPAPGVFGTPGTPGPPSADLGFGFTHTQFSADDGTTAADRTAARALAAQPLPQDQAIMGWGADNPEPAPGAYDFTNLDSRIALIRATGGVPVLTLCCAPDWMKGGRPGTTDWSKLEQAPDPAHYADFAALAAKVARRYPDVTHFLVWNEFKGFWDEGADRWDYQDYTRLYNLVYEAIKKVAPHDLVGGPYLDMDSVAPGQRTDASSVRGAWGSLDQRVVDALDYWLAHKEGADFLVVDGASTTHDGALDPDPFTATEKFAAVGDWLRRVGGGLPVWWAEWYVKPDDASWPADRLLAAQAAAMMELVEGGAAAAFYWNPETRDGDCPGCLWNATAGDPDGGAAQPMLTLLRRFAAAFPPGAPARPVTVDTPGVRALAGRTATVAVNTTGHQLTARVGGTTVTLAAYGVNWLPSGA</sequence>
<name>A0ABS7QN47_9ACTN</name>
<keyword evidence="3" id="KW-1185">Reference proteome</keyword>
<keyword evidence="1" id="KW-0812">Transmembrane</keyword>
<keyword evidence="1" id="KW-0472">Membrane</keyword>
<keyword evidence="1" id="KW-1133">Transmembrane helix</keyword>
<organism evidence="2 3">
    <name type="scientific">Streptantibioticus parmotrematis</name>
    <dbReference type="NCBI Taxonomy" id="2873249"/>
    <lineage>
        <taxon>Bacteria</taxon>
        <taxon>Bacillati</taxon>
        <taxon>Actinomycetota</taxon>
        <taxon>Actinomycetes</taxon>
        <taxon>Kitasatosporales</taxon>
        <taxon>Streptomycetaceae</taxon>
        <taxon>Streptantibioticus</taxon>
    </lineage>
</organism>
<dbReference type="PROSITE" id="PS51257">
    <property type="entry name" value="PROKAR_LIPOPROTEIN"/>
    <property type="match status" value="1"/>
</dbReference>
<dbReference type="InterPro" id="IPR017853">
    <property type="entry name" value="GH"/>
</dbReference>
<dbReference type="SUPFAM" id="SSF51445">
    <property type="entry name" value="(Trans)glycosidases"/>
    <property type="match status" value="1"/>
</dbReference>
<comment type="caution">
    <text evidence="2">The sequence shown here is derived from an EMBL/GenBank/DDBJ whole genome shotgun (WGS) entry which is preliminary data.</text>
</comment>
<proteinExistence type="predicted"/>
<dbReference type="RefSeq" id="WP_222975279.1">
    <property type="nucleotide sequence ID" value="NZ_JAINVZ010000003.1"/>
</dbReference>
<reference evidence="2 3" key="1">
    <citation type="submission" date="2021-08" db="EMBL/GenBank/DDBJ databases">
        <title>Streptomyces sp. PTM05 isolated from lichen.</title>
        <authorList>
            <person name="Somphong A."/>
            <person name="Phongsopitanun W."/>
            <person name="Tanasupawat S."/>
        </authorList>
    </citation>
    <scope>NUCLEOTIDE SEQUENCE [LARGE SCALE GENOMIC DNA]</scope>
    <source>
        <strain evidence="2 3">Ptm05</strain>
    </source>
</reference>
<feature type="transmembrane region" description="Helical" evidence="1">
    <location>
        <begin position="20"/>
        <end position="42"/>
    </location>
</feature>
<dbReference type="EMBL" id="JAINVZ010000003">
    <property type="protein sequence ID" value="MBY8884608.1"/>
    <property type="molecule type" value="Genomic_DNA"/>
</dbReference>